<dbReference type="AlphaFoldDB" id="G4TQH1"/>
<sequence>MPSNLNLTTPTRSPEVVARALCSRWKQLIRHLDLNYGRVLHTQNGQRWTRTGLSRTITAGLDDKSSTPGVHELSARRRFVGTYCRSSSSALYSFSSANFLFFPLAFFFSAPFLAFPTLFFDFVRLSWLAASKSPMATSERLWILPILSSIVSPVGGRPSMIWEQTTCRL</sequence>
<evidence type="ECO:0000313" key="2">
    <source>
        <dbReference type="EMBL" id="CCA73564.1"/>
    </source>
</evidence>
<dbReference type="EMBL" id="CAFZ01000235">
    <property type="protein sequence ID" value="CCA73564.1"/>
    <property type="molecule type" value="Genomic_DNA"/>
</dbReference>
<dbReference type="Proteomes" id="UP000007148">
    <property type="component" value="Unassembled WGS sequence"/>
</dbReference>
<proteinExistence type="predicted"/>
<reference evidence="2 3" key="1">
    <citation type="journal article" date="2011" name="PLoS Pathog.">
        <title>Endophytic Life Strategies Decoded by Genome and Transcriptome Analyses of the Mutualistic Root Symbiont Piriformospora indica.</title>
        <authorList>
            <person name="Zuccaro A."/>
            <person name="Lahrmann U."/>
            <person name="Guldener U."/>
            <person name="Langen G."/>
            <person name="Pfiffi S."/>
            <person name="Biedenkopf D."/>
            <person name="Wong P."/>
            <person name="Samans B."/>
            <person name="Grimm C."/>
            <person name="Basiewicz M."/>
            <person name="Murat C."/>
            <person name="Martin F."/>
            <person name="Kogel K.H."/>
        </authorList>
    </citation>
    <scope>NUCLEOTIDE SEQUENCE [LARGE SCALE GENOMIC DNA]</scope>
    <source>
        <strain evidence="2 3">DSM 11827</strain>
    </source>
</reference>
<protein>
    <recommendedName>
        <fullName evidence="4">F-box domain-containing protein</fullName>
    </recommendedName>
</protein>
<keyword evidence="1" id="KW-1133">Transmembrane helix</keyword>
<evidence type="ECO:0000313" key="3">
    <source>
        <dbReference type="Proteomes" id="UP000007148"/>
    </source>
</evidence>
<keyword evidence="1" id="KW-0812">Transmembrane</keyword>
<accession>G4TQH1</accession>
<keyword evidence="3" id="KW-1185">Reference proteome</keyword>
<comment type="caution">
    <text evidence="2">The sequence shown here is derived from an EMBL/GenBank/DDBJ whole genome shotgun (WGS) entry which is preliminary data.</text>
</comment>
<organism evidence="2 3">
    <name type="scientific">Serendipita indica (strain DSM 11827)</name>
    <name type="common">Root endophyte fungus</name>
    <name type="synonym">Piriformospora indica</name>
    <dbReference type="NCBI Taxonomy" id="1109443"/>
    <lineage>
        <taxon>Eukaryota</taxon>
        <taxon>Fungi</taxon>
        <taxon>Dikarya</taxon>
        <taxon>Basidiomycota</taxon>
        <taxon>Agaricomycotina</taxon>
        <taxon>Agaricomycetes</taxon>
        <taxon>Sebacinales</taxon>
        <taxon>Serendipitaceae</taxon>
        <taxon>Serendipita</taxon>
    </lineage>
</organism>
<name>G4TQH1_SERID</name>
<gene>
    <name evidence="2" type="ORF">PIIN_07516</name>
</gene>
<evidence type="ECO:0000256" key="1">
    <source>
        <dbReference type="SAM" id="Phobius"/>
    </source>
</evidence>
<dbReference type="InParanoid" id="G4TQH1"/>
<evidence type="ECO:0008006" key="4">
    <source>
        <dbReference type="Google" id="ProtNLM"/>
    </source>
</evidence>
<dbReference type="HOGENOM" id="CLU_1579139_0_0_1"/>
<feature type="transmembrane region" description="Helical" evidence="1">
    <location>
        <begin position="99"/>
        <end position="123"/>
    </location>
</feature>
<keyword evidence="1" id="KW-0472">Membrane</keyword>